<dbReference type="EMBL" id="CP089049">
    <property type="protein sequence ID" value="UYF77520.1"/>
    <property type="molecule type" value="Genomic_DNA"/>
</dbReference>
<keyword evidence="4 8" id="KW-0812">Transmembrane</keyword>
<dbReference type="PANTHER" id="PTHR37937">
    <property type="entry name" value="CONJUGATIVE TRANSFER: DNA TRANSPORT"/>
    <property type="match status" value="1"/>
</dbReference>
<comment type="subcellular location">
    <subcellularLocation>
        <location evidence="1">Cell membrane</location>
        <topology evidence="1">Multi-pass membrane protein</topology>
    </subcellularLocation>
</comment>
<keyword evidence="5 8" id="KW-1133">Transmembrane helix</keyword>
<sequence length="586" mass="65680">MGNIIGESILWMIVAAVASAMVLGMGLKYQALHFKSRYIEDQEQYSDEWYLAWRRKVFGIIALFVGFVFIYVIFANNRTFTGGLFRSLWFGLLLYIGYRYCSLYRYLVYKPVTIEKAATANGLATLRDVIKASNGIGTSGAPLITYYQEEEFFYSLTATNEDRAIVTGVPGSGKTSLLITQALDWMHSNKSYVITDIKPEIWGILKQNGAFEYYGYTDWVINPTDVMAHHYNIFSEASDSSELNEILNILMVSNGGDGEVFIKHARRLLKAVLMHLGDDASLPAAQVYINSTTGLDELLRKLKKSHSEEVVNIAQEISNTASNANLMASIMTALSDAFAFLDDARIKASVANNADGLRLKEILKSPKQAIFLQFDQQYTATTAPLFGAMVAHILRILQSNYQEREDVFLMLDEITNCAPIPRFSEWLNTIRSAKMPCWLYFQSTEGLVRKYGIGADRLFLGSSNLKISFKLGDIQTAKEFSELIGKTDVTRYSYSQNSSTSSSKNHEYKYTSNVSSSSGHTASTNLESIIEPESFISMPAHVAVVMYNGGYGTLQMPKYWEFFEMSAEANSCIKRPSDLDVEQKIA</sequence>
<feature type="compositionally biased region" description="Low complexity" evidence="7">
    <location>
        <begin position="494"/>
        <end position="503"/>
    </location>
</feature>
<evidence type="ECO:0000313" key="10">
    <source>
        <dbReference type="Proteomes" id="UP001164081"/>
    </source>
</evidence>
<dbReference type="CDD" id="cd01127">
    <property type="entry name" value="TrwB_TraG_TraD_VirD4"/>
    <property type="match status" value="2"/>
</dbReference>
<evidence type="ECO:0000256" key="2">
    <source>
        <dbReference type="ARBA" id="ARBA00008806"/>
    </source>
</evidence>
<dbReference type="InterPro" id="IPR051539">
    <property type="entry name" value="T4SS-coupling_protein"/>
</dbReference>
<feature type="compositionally biased region" description="Polar residues" evidence="7">
    <location>
        <begin position="510"/>
        <end position="520"/>
    </location>
</feature>
<feature type="region of interest" description="Disordered" evidence="7">
    <location>
        <begin position="494"/>
        <end position="520"/>
    </location>
</feature>
<keyword evidence="9" id="KW-0614">Plasmid</keyword>
<reference evidence="9" key="1">
    <citation type="journal article" date="2022" name="J Glob Antimicrob Resist">
        <title>Comparative analysis of IMP-4- and OXA-58-containing plasmids of three carbapenemase-producing Acinetobacter ursingii strains in the Netherlands.</title>
        <authorList>
            <person name="Hendrickx A.P.A."/>
            <person name="Schade R.P."/>
            <person name="Landman F."/>
            <person name="Bosch T."/>
            <person name="Schouls L.M."/>
            <person name="van Dijk K."/>
        </authorList>
    </citation>
    <scope>NUCLEOTIDE SEQUENCE</scope>
    <source>
        <strain evidence="9">RIVM_C010761</strain>
    </source>
</reference>
<proteinExistence type="inferred from homology"/>
<evidence type="ECO:0000256" key="5">
    <source>
        <dbReference type="ARBA" id="ARBA00022989"/>
    </source>
</evidence>
<keyword evidence="3" id="KW-1003">Cell membrane</keyword>
<accession>A0AA46SB79</accession>
<feature type="transmembrane region" description="Helical" evidence="8">
    <location>
        <begin position="9"/>
        <end position="27"/>
    </location>
</feature>
<evidence type="ECO:0000256" key="4">
    <source>
        <dbReference type="ARBA" id="ARBA00022692"/>
    </source>
</evidence>
<feature type="transmembrane region" description="Helical" evidence="8">
    <location>
        <begin position="88"/>
        <end position="107"/>
    </location>
</feature>
<evidence type="ECO:0000313" key="9">
    <source>
        <dbReference type="EMBL" id="UYF77520.1"/>
    </source>
</evidence>
<dbReference type="AlphaFoldDB" id="A0AA46SB79"/>
<evidence type="ECO:0000256" key="3">
    <source>
        <dbReference type="ARBA" id="ARBA00022475"/>
    </source>
</evidence>
<evidence type="ECO:0000256" key="7">
    <source>
        <dbReference type="SAM" id="MobiDB-lite"/>
    </source>
</evidence>
<dbReference type="Pfam" id="PF02534">
    <property type="entry name" value="T4SS-DNA_transf"/>
    <property type="match status" value="1"/>
</dbReference>
<dbReference type="Proteomes" id="UP001164081">
    <property type="component" value="Plasmid pRIVM_C010761_6"/>
</dbReference>
<protein>
    <submittedName>
        <fullName evidence="9">Type IV secretion system DNA-binding domain-containing protein</fullName>
    </submittedName>
</protein>
<evidence type="ECO:0000256" key="6">
    <source>
        <dbReference type="ARBA" id="ARBA00023136"/>
    </source>
</evidence>
<geneLocation type="plasmid" evidence="9 10">
    <name>pRIVM_C010761_6</name>
</geneLocation>
<comment type="similarity">
    <text evidence="2">Belongs to the VirD4/TraG family.</text>
</comment>
<feature type="transmembrane region" description="Helical" evidence="8">
    <location>
        <begin position="57"/>
        <end position="76"/>
    </location>
</feature>
<organism evidence="9 10">
    <name type="scientific">Acinetobacter ursingii</name>
    <dbReference type="NCBI Taxonomy" id="108980"/>
    <lineage>
        <taxon>Bacteria</taxon>
        <taxon>Pseudomonadati</taxon>
        <taxon>Pseudomonadota</taxon>
        <taxon>Gammaproteobacteria</taxon>
        <taxon>Moraxellales</taxon>
        <taxon>Moraxellaceae</taxon>
        <taxon>Acinetobacter</taxon>
    </lineage>
</organism>
<dbReference type="GO" id="GO:0003677">
    <property type="term" value="F:DNA binding"/>
    <property type="evidence" value="ECO:0007669"/>
    <property type="project" value="UniProtKB-KW"/>
</dbReference>
<dbReference type="InterPro" id="IPR003688">
    <property type="entry name" value="TraG/VirD4"/>
</dbReference>
<evidence type="ECO:0000256" key="1">
    <source>
        <dbReference type="ARBA" id="ARBA00004651"/>
    </source>
</evidence>
<dbReference type="Gene3D" id="3.40.50.300">
    <property type="entry name" value="P-loop containing nucleotide triphosphate hydrolases"/>
    <property type="match status" value="1"/>
</dbReference>
<dbReference type="GO" id="GO:0005886">
    <property type="term" value="C:plasma membrane"/>
    <property type="evidence" value="ECO:0007669"/>
    <property type="project" value="UniProtKB-SubCell"/>
</dbReference>
<dbReference type="SUPFAM" id="SSF52540">
    <property type="entry name" value="P-loop containing nucleoside triphosphate hydrolases"/>
    <property type="match status" value="1"/>
</dbReference>
<gene>
    <name evidence="9" type="ORF">LSO58_19235</name>
</gene>
<evidence type="ECO:0000256" key="8">
    <source>
        <dbReference type="SAM" id="Phobius"/>
    </source>
</evidence>
<keyword evidence="9" id="KW-0238">DNA-binding</keyword>
<name>A0AA46SB79_9GAMM</name>
<dbReference type="PANTHER" id="PTHR37937:SF1">
    <property type="entry name" value="CONJUGATIVE TRANSFER: DNA TRANSPORT"/>
    <property type="match status" value="1"/>
</dbReference>
<dbReference type="RefSeq" id="WP_263503973.1">
    <property type="nucleotide sequence ID" value="NZ_CP089049.1"/>
</dbReference>
<dbReference type="InterPro" id="IPR027417">
    <property type="entry name" value="P-loop_NTPase"/>
</dbReference>
<keyword evidence="6 8" id="KW-0472">Membrane</keyword>